<dbReference type="EMBL" id="GBRH01253613">
    <property type="protein sequence ID" value="JAD44282.1"/>
    <property type="molecule type" value="Transcribed_RNA"/>
</dbReference>
<reference evidence="1" key="2">
    <citation type="journal article" date="2015" name="Data Brief">
        <title>Shoot transcriptome of the giant reed, Arundo donax.</title>
        <authorList>
            <person name="Barrero R.A."/>
            <person name="Guerrero F.D."/>
            <person name="Moolhuijzen P."/>
            <person name="Goolsby J.A."/>
            <person name="Tidwell J."/>
            <person name="Bellgard S.E."/>
            <person name="Bellgard M.I."/>
        </authorList>
    </citation>
    <scope>NUCLEOTIDE SEQUENCE</scope>
    <source>
        <tissue evidence="1">Shoot tissue taken approximately 20 cm above the soil surface</tissue>
    </source>
</reference>
<organism evidence="1">
    <name type="scientific">Arundo donax</name>
    <name type="common">Giant reed</name>
    <name type="synonym">Donax arundinaceus</name>
    <dbReference type="NCBI Taxonomy" id="35708"/>
    <lineage>
        <taxon>Eukaryota</taxon>
        <taxon>Viridiplantae</taxon>
        <taxon>Streptophyta</taxon>
        <taxon>Embryophyta</taxon>
        <taxon>Tracheophyta</taxon>
        <taxon>Spermatophyta</taxon>
        <taxon>Magnoliopsida</taxon>
        <taxon>Liliopsida</taxon>
        <taxon>Poales</taxon>
        <taxon>Poaceae</taxon>
        <taxon>PACMAD clade</taxon>
        <taxon>Arundinoideae</taxon>
        <taxon>Arundineae</taxon>
        <taxon>Arundo</taxon>
    </lineage>
</organism>
<dbReference type="AlphaFoldDB" id="A0A0A9AB43"/>
<name>A0A0A9AB43_ARUDO</name>
<sequence>MTQQQFSLSKDYQINTSATILSFRCIYPKSKADDSEDAHNFAFSNVTFRRPPTEFWENSQ</sequence>
<evidence type="ECO:0000313" key="1">
    <source>
        <dbReference type="EMBL" id="JAD44282.1"/>
    </source>
</evidence>
<reference evidence="1" key="1">
    <citation type="submission" date="2014-09" db="EMBL/GenBank/DDBJ databases">
        <authorList>
            <person name="Magalhaes I.L.F."/>
            <person name="Oliveira U."/>
            <person name="Santos F.R."/>
            <person name="Vidigal T.H.D.A."/>
            <person name="Brescovit A.D."/>
            <person name="Santos A.J."/>
        </authorList>
    </citation>
    <scope>NUCLEOTIDE SEQUENCE</scope>
    <source>
        <tissue evidence="1">Shoot tissue taken approximately 20 cm above the soil surface</tissue>
    </source>
</reference>
<accession>A0A0A9AB43</accession>
<proteinExistence type="predicted"/>
<protein>
    <submittedName>
        <fullName evidence="1">Uncharacterized protein</fullName>
    </submittedName>
</protein>